<accession>A0A1I1K8W0</accession>
<proteinExistence type="predicted"/>
<dbReference type="STRING" id="441112.SAMN04488094_106108"/>
<gene>
    <name evidence="2" type="ORF">SAMN04488094_106108</name>
</gene>
<dbReference type="AlphaFoldDB" id="A0A1I1K8W0"/>
<name>A0A1I1K8W0_9RHOB</name>
<dbReference type="RefSeq" id="WP_093360919.1">
    <property type="nucleotide sequence ID" value="NZ_FOLG01000006.1"/>
</dbReference>
<dbReference type="OrthoDB" id="7173339at2"/>
<evidence type="ECO:0000313" key="2">
    <source>
        <dbReference type="EMBL" id="SFC57176.1"/>
    </source>
</evidence>
<evidence type="ECO:0008006" key="4">
    <source>
        <dbReference type="Google" id="ProtNLM"/>
    </source>
</evidence>
<dbReference type="EMBL" id="FOLG01000006">
    <property type="protein sequence ID" value="SFC57176.1"/>
    <property type="molecule type" value="Genomic_DNA"/>
</dbReference>
<organism evidence="2 3">
    <name type="scientific">Tropicimonas isoalkanivorans</name>
    <dbReference type="NCBI Taxonomy" id="441112"/>
    <lineage>
        <taxon>Bacteria</taxon>
        <taxon>Pseudomonadati</taxon>
        <taxon>Pseudomonadota</taxon>
        <taxon>Alphaproteobacteria</taxon>
        <taxon>Rhodobacterales</taxon>
        <taxon>Roseobacteraceae</taxon>
        <taxon>Tropicimonas</taxon>
    </lineage>
</organism>
<dbReference type="Proteomes" id="UP000198728">
    <property type="component" value="Unassembled WGS sequence"/>
</dbReference>
<feature type="transmembrane region" description="Helical" evidence="1">
    <location>
        <begin position="27"/>
        <end position="44"/>
    </location>
</feature>
<protein>
    <recommendedName>
        <fullName evidence="4">Tetratricopeptide repeat-like domain-containing protein</fullName>
    </recommendedName>
</protein>
<evidence type="ECO:0000313" key="3">
    <source>
        <dbReference type="Proteomes" id="UP000198728"/>
    </source>
</evidence>
<reference evidence="2 3" key="1">
    <citation type="submission" date="2016-10" db="EMBL/GenBank/DDBJ databases">
        <authorList>
            <person name="de Groot N.N."/>
        </authorList>
    </citation>
    <scope>NUCLEOTIDE SEQUENCE [LARGE SCALE GENOMIC DNA]</scope>
    <source>
        <strain evidence="2 3">DSM 19548</strain>
    </source>
</reference>
<keyword evidence="1" id="KW-1133">Transmembrane helix</keyword>
<keyword evidence="1" id="KW-0472">Membrane</keyword>
<sequence>MSQADSFIDEVNEAVRRDKLFLMLKKYGWIAILIVVLIVGGAAWNEYRKASARAEAEALGDNVLAAMDSEAPAARASALETVAADGDAEAVVALLQAAGELGAENPKAAADLLRPLATDTSVPQVYSDLAAFKMVLLGEAAFGAQEREQVLNRLAQPGAPYRNLALEQRALDLAAAGQTEDAVAAAQSLLEEPGLTQDLLQRIAQLIVALGGDPDTGNG</sequence>
<evidence type="ECO:0000256" key="1">
    <source>
        <dbReference type="SAM" id="Phobius"/>
    </source>
</evidence>
<keyword evidence="1" id="KW-0812">Transmembrane</keyword>
<keyword evidence="3" id="KW-1185">Reference proteome</keyword>